<dbReference type="Proteomes" id="UP000660262">
    <property type="component" value="Unassembled WGS sequence"/>
</dbReference>
<proteinExistence type="predicted"/>
<reference evidence="3" key="1">
    <citation type="submission" date="2020-10" db="EMBL/GenBank/DDBJ databases">
        <title>Unveiling of a novel bifunctional photoreceptor, Dualchrome1, isolated from a cosmopolitan green alga.</title>
        <authorList>
            <person name="Suzuki S."/>
            <person name="Kawachi M."/>
        </authorList>
    </citation>
    <scope>NUCLEOTIDE SEQUENCE</scope>
    <source>
        <strain evidence="3">NIES 2893</strain>
    </source>
</reference>
<feature type="region of interest" description="Disordered" evidence="1">
    <location>
        <begin position="35"/>
        <end position="100"/>
    </location>
</feature>
<keyword evidence="2" id="KW-1133">Transmembrane helix</keyword>
<keyword evidence="2" id="KW-0812">Transmembrane</keyword>
<gene>
    <name evidence="3" type="ORF">PPROV_000155800</name>
</gene>
<evidence type="ECO:0000313" key="3">
    <source>
        <dbReference type="EMBL" id="GHP02803.1"/>
    </source>
</evidence>
<accession>A0A830H8V3</accession>
<name>A0A830H8V3_9CHLO</name>
<dbReference type="AlphaFoldDB" id="A0A830H8V3"/>
<keyword evidence="2" id="KW-0472">Membrane</keyword>
<feature type="compositionally biased region" description="Basic and acidic residues" evidence="1">
    <location>
        <begin position="35"/>
        <end position="56"/>
    </location>
</feature>
<organism evidence="3 4">
    <name type="scientific">Pycnococcus provasolii</name>
    <dbReference type="NCBI Taxonomy" id="41880"/>
    <lineage>
        <taxon>Eukaryota</taxon>
        <taxon>Viridiplantae</taxon>
        <taxon>Chlorophyta</taxon>
        <taxon>Pseudoscourfieldiophyceae</taxon>
        <taxon>Pseudoscourfieldiales</taxon>
        <taxon>Pycnococcaceae</taxon>
        <taxon>Pycnococcus</taxon>
    </lineage>
</organism>
<evidence type="ECO:0000313" key="4">
    <source>
        <dbReference type="Proteomes" id="UP000660262"/>
    </source>
</evidence>
<protein>
    <submittedName>
        <fullName evidence="3">Uncharacterized protein</fullName>
    </submittedName>
</protein>
<evidence type="ECO:0000256" key="2">
    <source>
        <dbReference type="SAM" id="Phobius"/>
    </source>
</evidence>
<comment type="caution">
    <text evidence="3">The sequence shown here is derived from an EMBL/GenBank/DDBJ whole genome shotgun (WGS) entry which is preliminary data.</text>
</comment>
<dbReference type="EMBL" id="BNJQ01000004">
    <property type="protein sequence ID" value="GHP02803.1"/>
    <property type="molecule type" value="Genomic_DNA"/>
</dbReference>
<feature type="region of interest" description="Disordered" evidence="1">
    <location>
        <begin position="136"/>
        <end position="159"/>
    </location>
</feature>
<sequence length="159" mass="16770">MPPSDIPPNTTTDDKNVLDLIVAFFDDLFSSVFKKESGDSKESTKKNAELAKKVDDAPISNFHTPAIESPKEYKEYSAKPSKSTSSSKKKDASTSAQRMEGPSPAMIVLLALPWIAVGGAAVGAMTKGVFCLFKKKDDDSKSSSGAGGGDDKTSTIAST</sequence>
<feature type="transmembrane region" description="Helical" evidence="2">
    <location>
        <begin position="105"/>
        <end position="133"/>
    </location>
</feature>
<evidence type="ECO:0000256" key="1">
    <source>
        <dbReference type="SAM" id="MobiDB-lite"/>
    </source>
</evidence>
<keyword evidence="4" id="KW-1185">Reference proteome</keyword>